<evidence type="ECO:0000256" key="1">
    <source>
        <dbReference type="PROSITE-ProRule" id="PRU01360"/>
    </source>
</evidence>
<dbReference type="AlphaFoldDB" id="A0A928YQM7"/>
<evidence type="ECO:0000259" key="2">
    <source>
        <dbReference type="Pfam" id="PF07715"/>
    </source>
</evidence>
<keyword evidence="1" id="KW-0998">Cell outer membrane</keyword>
<keyword evidence="1" id="KW-0813">Transport</keyword>
<dbReference type="NCBIfam" id="TIGR04057">
    <property type="entry name" value="SusC_RagA_signa"/>
    <property type="match status" value="1"/>
</dbReference>
<dbReference type="Gene3D" id="2.60.40.1120">
    <property type="entry name" value="Carboxypeptidase-like, regulatory domain"/>
    <property type="match status" value="1"/>
</dbReference>
<dbReference type="NCBIfam" id="TIGR04056">
    <property type="entry name" value="OMP_RagA_SusC"/>
    <property type="match status" value="1"/>
</dbReference>
<dbReference type="Pfam" id="PF07715">
    <property type="entry name" value="Plug"/>
    <property type="match status" value="1"/>
</dbReference>
<keyword evidence="3" id="KW-0675">Receptor</keyword>
<keyword evidence="1" id="KW-1134">Transmembrane beta strand</keyword>
<keyword evidence="1" id="KW-0812">Transmembrane</keyword>
<keyword evidence="4" id="KW-1185">Reference proteome</keyword>
<dbReference type="InterPro" id="IPR012910">
    <property type="entry name" value="Plug_dom"/>
</dbReference>
<feature type="domain" description="TonB-dependent receptor plug" evidence="2">
    <location>
        <begin position="124"/>
        <end position="231"/>
    </location>
</feature>
<gene>
    <name evidence="3" type="ORF">C4F49_08545</name>
</gene>
<sequence length="1055" mass="118075">MIKIYFLKSVMLFFLTTLIFSLTITYLHGQNNHRVTGTITDYANNNVISGVTIRVEGTSIGTNSDQNGKYSLNADPNATLLVEFIGYEKQSVKVNNRSVINLTLLQSTENVDEVIVVAYGQQKKISITGAVSSVTGDELRQSSSASLANSLAGRLSGLTSIQSGGGQPGVDDATMYLRGAATTNGQNPLILIDGVPRDNIPTLDASEVESVTTLKDASATAVFGVRGANGVILITTKRGQSGKTEMNASWDQSYSSFTRQPERLTSLEYIDLRNQASLNDKIELPFSPDTRAKFENPLLGLDPNDPDYAFKAKVREYIYPNHDYYREFIKEFTPQSRINVSARGGTDKVLFFVNTSYLHQGGNLNTLDKSVLGYDPSPKLDRYSFRANLDYNISKNFKTFLNLGSYIEQVNMPSAAVYPGSNPSWMMRDIFFQAQSILPITPGPVTIDGFGVEPGLTVDPGYLDRSAYEVMNKQGYRNSMRSNMNASFGMDWNLSSLLDGLSAKGMISYDAYASATTQGSKKEPLYFAVVNYDTDELSYTVFRPDEERISFNKGVDSRYNINLQGSLNFVKQYGKHGVSGMFLAQRDYWESTGGEIPFNVLGVAARATYAYDERYLSEVNLGYNGSEQFAPNNRFGFFPAVSLGWVVSNEAFFNKDSFLSLLKFRGSYGRVGNDKIGGGRFLYQSDITLGGGPLGSISQGRGINQGLLGNPNIRWEIADKRNIAVDLQFFKSLNVSFDYYVEKRSDILIERGTVPQFQGVPLNNIPKVNMGMVDNRGYEIELSYRKQINNSLIFRTNGNIGFNKNIVKFLDEPKRDDSYMMSYGRTGLPLNQSIGYKIDYDNGNGYFNSQEELDEYLSHTTYGFGTPRVGDFKYKDLNEDGVVDNKDIVPIKYTSIPGLIYGLNLGASYRKFDFSIFFQGVGRYSSNFAEQGVYENTKQGTYFGYHKQAWTEERYQNGEEITYPALSTQNNTNHTANDFFVMNRSFVRLKNIELAYTFSENYLQSIGLKSLRVYVGAQNLYTWTKFAMSHHDPEYNDALGYPISKMYNFGLNLSF</sequence>
<comment type="subcellular location">
    <subcellularLocation>
        <location evidence="1">Cell outer membrane</location>
        <topology evidence="1">Multi-pass membrane protein</topology>
    </subcellularLocation>
</comment>
<keyword evidence="1" id="KW-0472">Membrane</keyword>
<name>A0A928YQM7_9SPHI</name>
<dbReference type="Gene3D" id="2.170.130.10">
    <property type="entry name" value="TonB-dependent receptor, plug domain"/>
    <property type="match status" value="1"/>
</dbReference>
<dbReference type="SUPFAM" id="SSF56935">
    <property type="entry name" value="Porins"/>
    <property type="match status" value="1"/>
</dbReference>
<dbReference type="InterPro" id="IPR039426">
    <property type="entry name" value="TonB-dep_rcpt-like"/>
</dbReference>
<dbReference type="PROSITE" id="PS52016">
    <property type="entry name" value="TONB_DEPENDENT_REC_3"/>
    <property type="match status" value="1"/>
</dbReference>
<comment type="caution">
    <text evidence="3">The sequence shown here is derived from an EMBL/GenBank/DDBJ whole genome shotgun (WGS) entry which is preliminary data.</text>
</comment>
<dbReference type="RefSeq" id="WP_196933885.1">
    <property type="nucleotide sequence ID" value="NZ_MU158697.1"/>
</dbReference>
<dbReference type="InterPro" id="IPR037066">
    <property type="entry name" value="Plug_dom_sf"/>
</dbReference>
<reference evidence="3" key="1">
    <citation type="submission" date="2018-02" db="EMBL/GenBank/DDBJ databases">
        <authorList>
            <person name="Vasarhelyi B.M."/>
            <person name="Deshmukh S."/>
            <person name="Balint B."/>
            <person name="Kukolya J."/>
        </authorList>
    </citation>
    <scope>NUCLEOTIDE SEQUENCE</scope>
    <source>
        <strain evidence="3">KB22</strain>
    </source>
</reference>
<accession>A0A928YQM7</accession>
<protein>
    <submittedName>
        <fullName evidence="3">TonB-dependent receptor</fullName>
    </submittedName>
</protein>
<dbReference type="InterPro" id="IPR023997">
    <property type="entry name" value="TonB-dep_OMP_SusC/RagA_CS"/>
</dbReference>
<comment type="similarity">
    <text evidence="1">Belongs to the TonB-dependent receptor family.</text>
</comment>
<dbReference type="InterPro" id="IPR023996">
    <property type="entry name" value="TonB-dep_OMP_SusC/RagA"/>
</dbReference>
<dbReference type="Pfam" id="PF13715">
    <property type="entry name" value="CarbopepD_reg_2"/>
    <property type="match status" value="1"/>
</dbReference>
<dbReference type="GO" id="GO:0009279">
    <property type="term" value="C:cell outer membrane"/>
    <property type="evidence" value="ECO:0007669"/>
    <property type="project" value="UniProtKB-SubCell"/>
</dbReference>
<evidence type="ECO:0000313" key="4">
    <source>
        <dbReference type="Proteomes" id="UP000616201"/>
    </source>
</evidence>
<dbReference type="Proteomes" id="UP000616201">
    <property type="component" value="Unassembled WGS sequence"/>
</dbReference>
<dbReference type="EMBL" id="PRDK01000005">
    <property type="protein sequence ID" value="MBE8713727.1"/>
    <property type="molecule type" value="Genomic_DNA"/>
</dbReference>
<proteinExistence type="inferred from homology"/>
<organism evidence="3 4">
    <name type="scientific">Sphingobacterium hungaricum</name>
    <dbReference type="NCBI Taxonomy" id="2082723"/>
    <lineage>
        <taxon>Bacteria</taxon>
        <taxon>Pseudomonadati</taxon>
        <taxon>Bacteroidota</taxon>
        <taxon>Sphingobacteriia</taxon>
        <taxon>Sphingobacteriales</taxon>
        <taxon>Sphingobacteriaceae</taxon>
        <taxon>Sphingobacterium</taxon>
    </lineage>
</organism>
<evidence type="ECO:0000313" key="3">
    <source>
        <dbReference type="EMBL" id="MBE8713727.1"/>
    </source>
</evidence>
<dbReference type="FunFam" id="2.170.130.10:FF:000003">
    <property type="entry name" value="SusC/RagA family TonB-linked outer membrane protein"/>
    <property type="match status" value="1"/>
</dbReference>
<dbReference type="SUPFAM" id="SSF49464">
    <property type="entry name" value="Carboxypeptidase regulatory domain-like"/>
    <property type="match status" value="1"/>
</dbReference>
<dbReference type="InterPro" id="IPR008969">
    <property type="entry name" value="CarboxyPept-like_regulatory"/>
</dbReference>